<evidence type="ECO:0000256" key="1">
    <source>
        <dbReference type="ARBA" id="ARBA00004496"/>
    </source>
</evidence>
<dbReference type="InterPro" id="IPR027417">
    <property type="entry name" value="P-loop_NTPase"/>
</dbReference>
<dbReference type="PANTHER" id="PTHR33540:SF2">
    <property type="entry name" value="TRNA THREONYLCARBAMOYLADENOSINE BIOSYNTHESIS PROTEIN TSAE"/>
    <property type="match status" value="1"/>
</dbReference>
<dbReference type="GO" id="GO:0016740">
    <property type="term" value="F:transferase activity"/>
    <property type="evidence" value="ECO:0007669"/>
    <property type="project" value="UniProtKB-KW"/>
</dbReference>
<gene>
    <name evidence="11" type="ORF">COS30_02255</name>
</gene>
<dbReference type="GO" id="GO:0005737">
    <property type="term" value="C:cytoplasm"/>
    <property type="evidence" value="ECO:0007669"/>
    <property type="project" value="UniProtKB-SubCell"/>
</dbReference>
<comment type="subcellular location">
    <subcellularLocation>
        <location evidence="1">Cytoplasm</location>
    </subcellularLocation>
</comment>
<keyword evidence="7" id="KW-0547">Nucleotide-binding</keyword>
<keyword evidence="6" id="KW-0479">Metal-binding</keyword>
<evidence type="ECO:0000256" key="9">
    <source>
        <dbReference type="ARBA" id="ARBA00022842"/>
    </source>
</evidence>
<evidence type="ECO:0000313" key="11">
    <source>
        <dbReference type="EMBL" id="PIV38419.1"/>
    </source>
</evidence>
<evidence type="ECO:0000256" key="3">
    <source>
        <dbReference type="ARBA" id="ARBA00019010"/>
    </source>
</evidence>
<dbReference type="SUPFAM" id="SSF52540">
    <property type="entry name" value="P-loop containing nucleoside triphosphate hydrolases"/>
    <property type="match status" value="1"/>
</dbReference>
<evidence type="ECO:0000256" key="7">
    <source>
        <dbReference type="ARBA" id="ARBA00022741"/>
    </source>
</evidence>
<dbReference type="Gene3D" id="3.40.50.300">
    <property type="entry name" value="P-loop containing nucleotide triphosphate hydrolases"/>
    <property type="match status" value="1"/>
</dbReference>
<organism evidence="11 12">
    <name type="scientific">Candidatus Portnoybacteria bacterium CG02_land_8_20_14_3_00_45_8</name>
    <dbReference type="NCBI Taxonomy" id="1974807"/>
    <lineage>
        <taxon>Bacteria</taxon>
        <taxon>Candidatus Portnoyibacteriota</taxon>
    </lineage>
</organism>
<evidence type="ECO:0000313" key="12">
    <source>
        <dbReference type="Proteomes" id="UP000229247"/>
    </source>
</evidence>
<keyword evidence="5" id="KW-0819">tRNA processing</keyword>
<sequence>AARLTKDLIKLRGEVPGVFVLALEGELGAGKTTFTQGLARALKIKESILSPTFVIMKRFPVKDKRLADFYHLDCYRVSDFREIMALGFGQIIAEPQGLVVIEWAEKIKDILPPDTIWLKFEHKGGDKRKIKM</sequence>
<keyword evidence="4" id="KW-0963">Cytoplasm</keyword>
<dbReference type="GO" id="GO:0046872">
    <property type="term" value="F:metal ion binding"/>
    <property type="evidence" value="ECO:0007669"/>
    <property type="project" value="UniProtKB-KW"/>
</dbReference>
<dbReference type="Pfam" id="PF02367">
    <property type="entry name" value="TsaE"/>
    <property type="match status" value="1"/>
</dbReference>
<comment type="similarity">
    <text evidence="2">Belongs to the TsaE family.</text>
</comment>
<evidence type="ECO:0000256" key="4">
    <source>
        <dbReference type="ARBA" id="ARBA00022490"/>
    </source>
</evidence>
<dbReference type="InterPro" id="IPR003442">
    <property type="entry name" value="T6A_TsaE"/>
</dbReference>
<proteinExistence type="inferred from homology"/>
<dbReference type="AlphaFoldDB" id="A0A2M7D5X6"/>
<reference evidence="12" key="1">
    <citation type="submission" date="2017-09" db="EMBL/GenBank/DDBJ databases">
        <title>Depth-based differentiation of microbial function through sediment-hosted aquifers and enrichment of novel symbionts in the deep terrestrial subsurface.</title>
        <authorList>
            <person name="Probst A.J."/>
            <person name="Ladd B."/>
            <person name="Jarett J.K."/>
            <person name="Geller-Mcgrath D.E."/>
            <person name="Sieber C.M.K."/>
            <person name="Emerson J.B."/>
            <person name="Anantharaman K."/>
            <person name="Thomas B.C."/>
            <person name="Malmstrom R."/>
            <person name="Stieglmeier M."/>
            <person name="Klingl A."/>
            <person name="Woyke T."/>
            <person name="Ryan C.M."/>
            <person name="Banfield J.F."/>
        </authorList>
    </citation>
    <scope>NUCLEOTIDE SEQUENCE [LARGE SCALE GENOMIC DNA]</scope>
</reference>
<dbReference type="Proteomes" id="UP000229247">
    <property type="component" value="Unassembled WGS sequence"/>
</dbReference>
<dbReference type="GO" id="GO:0005524">
    <property type="term" value="F:ATP binding"/>
    <property type="evidence" value="ECO:0007669"/>
    <property type="project" value="UniProtKB-KW"/>
</dbReference>
<dbReference type="NCBIfam" id="TIGR00150">
    <property type="entry name" value="T6A_YjeE"/>
    <property type="match status" value="1"/>
</dbReference>
<name>A0A2M7D5X6_9BACT</name>
<evidence type="ECO:0000256" key="10">
    <source>
        <dbReference type="ARBA" id="ARBA00032441"/>
    </source>
</evidence>
<accession>A0A2M7D5X6</accession>
<dbReference type="EMBL" id="PEUE01000052">
    <property type="protein sequence ID" value="PIV38419.1"/>
    <property type="molecule type" value="Genomic_DNA"/>
</dbReference>
<evidence type="ECO:0000256" key="2">
    <source>
        <dbReference type="ARBA" id="ARBA00007599"/>
    </source>
</evidence>
<protein>
    <recommendedName>
        <fullName evidence="3">tRNA threonylcarbamoyladenosine biosynthesis protein TsaE</fullName>
    </recommendedName>
    <alternativeName>
        <fullName evidence="10">t(6)A37 threonylcarbamoyladenosine biosynthesis protein TsaE</fullName>
    </alternativeName>
</protein>
<keyword evidence="11" id="KW-0808">Transferase</keyword>
<keyword evidence="9" id="KW-0460">Magnesium</keyword>
<keyword evidence="8" id="KW-0067">ATP-binding</keyword>
<evidence type="ECO:0000256" key="8">
    <source>
        <dbReference type="ARBA" id="ARBA00022840"/>
    </source>
</evidence>
<evidence type="ECO:0000256" key="5">
    <source>
        <dbReference type="ARBA" id="ARBA00022694"/>
    </source>
</evidence>
<feature type="non-terminal residue" evidence="11">
    <location>
        <position position="1"/>
    </location>
</feature>
<evidence type="ECO:0000256" key="6">
    <source>
        <dbReference type="ARBA" id="ARBA00022723"/>
    </source>
</evidence>
<comment type="caution">
    <text evidence="11">The sequence shown here is derived from an EMBL/GenBank/DDBJ whole genome shotgun (WGS) entry which is preliminary data.</text>
</comment>
<dbReference type="GO" id="GO:0002949">
    <property type="term" value="P:tRNA threonylcarbamoyladenosine modification"/>
    <property type="evidence" value="ECO:0007669"/>
    <property type="project" value="InterPro"/>
</dbReference>
<dbReference type="PANTHER" id="PTHR33540">
    <property type="entry name" value="TRNA THREONYLCARBAMOYLADENOSINE BIOSYNTHESIS PROTEIN TSAE"/>
    <property type="match status" value="1"/>
</dbReference>